<reference evidence="4" key="1">
    <citation type="journal article" date="2020" name="mSystems">
        <title>Genome- and Community-Level Interaction Insights into Carbon Utilization and Element Cycling Functions of Hydrothermarchaeota in Hydrothermal Sediment.</title>
        <authorList>
            <person name="Zhou Z."/>
            <person name="Liu Y."/>
            <person name="Xu W."/>
            <person name="Pan J."/>
            <person name="Luo Z.H."/>
            <person name="Li M."/>
        </authorList>
    </citation>
    <scope>NUCLEOTIDE SEQUENCE [LARGE SCALE GENOMIC DNA]</scope>
    <source>
        <strain evidence="4">SpSt-1056</strain>
    </source>
</reference>
<dbReference type="SUPFAM" id="SSF56281">
    <property type="entry name" value="Metallo-hydrolase/oxidoreductase"/>
    <property type="match status" value="1"/>
</dbReference>
<dbReference type="SMART" id="SM00849">
    <property type="entry name" value="Lactamase_B"/>
    <property type="match status" value="1"/>
</dbReference>
<dbReference type="EMBL" id="DRWN01000068">
    <property type="protein sequence ID" value="HHK69118.1"/>
    <property type="molecule type" value="Genomic_DNA"/>
</dbReference>
<accession>A0A7C5LAU8</accession>
<dbReference type="InterPro" id="IPR011108">
    <property type="entry name" value="RMMBL"/>
</dbReference>
<feature type="domain" description="Metallo-beta-lactamase" evidence="2">
    <location>
        <begin position="13"/>
        <end position="212"/>
    </location>
</feature>
<dbReference type="Pfam" id="PF12706">
    <property type="entry name" value="Lactamase_B_2"/>
    <property type="match status" value="1"/>
</dbReference>
<feature type="domain" description="Beta-Casp" evidence="3">
    <location>
        <begin position="225"/>
        <end position="335"/>
    </location>
</feature>
<dbReference type="GO" id="GO:0004521">
    <property type="term" value="F:RNA endonuclease activity"/>
    <property type="evidence" value="ECO:0007669"/>
    <property type="project" value="TreeGrafter"/>
</dbReference>
<dbReference type="InterPro" id="IPR036866">
    <property type="entry name" value="RibonucZ/Hydroxyglut_hydro"/>
</dbReference>
<dbReference type="Gene3D" id="3.40.50.10890">
    <property type="match status" value="1"/>
</dbReference>
<keyword evidence="1 4" id="KW-0378">Hydrolase</keyword>
<dbReference type="InterPro" id="IPR001279">
    <property type="entry name" value="Metallo-B-lactamas"/>
</dbReference>
<dbReference type="PANTHER" id="PTHR11203:SF52">
    <property type="entry name" value="MRNA 3-END PROCESSING FACTOR"/>
    <property type="match status" value="1"/>
</dbReference>
<evidence type="ECO:0000256" key="1">
    <source>
        <dbReference type="ARBA" id="ARBA00022801"/>
    </source>
</evidence>
<gene>
    <name evidence="4" type="ORF">ENM11_08250</name>
</gene>
<dbReference type="Gene3D" id="3.60.15.10">
    <property type="entry name" value="Ribonuclease Z/Hydroxyacylglutathione hydrolase-like"/>
    <property type="match status" value="1"/>
</dbReference>
<organism evidence="4">
    <name type="scientific">Caldiarchaeum subterraneum</name>
    <dbReference type="NCBI Taxonomy" id="311458"/>
    <lineage>
        <taxon>Archaea</taxon>
        <taxon>Nitrososphaerota</taxon>
        <taxon>Candidatus Caldarchaeales</taxon>
        <taxon>Candidatus Caldarchaeaceae</taxon>
        <taxon>Candidatus Caldarchaeum</taxon>
    </lineage>
</organism>
<evidence type="ECO:0000313" key="4">
    <source>
        <dbReference type="EMBL" id="HHK69118.1"/>
    </source>
</evidence>
<protein>
    <submittedName>
        <fullName evidence="4">MBL fold metallo-hydrolase</fullName>
    </submittedName>
</protein>
<dbReference type="Pfam" id="PF10996">
    <property type="entry name" value="Beta-Casp"/>
    <property type="match status" value="1"/>
</dbReference>
<dbReference type="PANTHER" id="PTHR11203">
    <property type="entry name" value="CLEAVAGE AND POLYADENYLATION SPECIFICITY FACTOR FAMILY MEMBER"/>
    <property type="match status" value="1"/>
</dbReference>
<dbReference type="AlphaFoldDB" id="A0A7C5LAU8"/>
<dbReference type="GO" id="GO:0016787">
    <property type="term" value="F:hydrolase activity"/>
    <property type="evidence" value="ECO:0007669"/>
    <property type="project" value="UniProtKB-KW"/>
</dbReference>
<comment type="caution">
    <text evidence="4">The sequence shown here is derived from an EMBL/GenBank/DDBJ whole genome shotgun (WGS) entry which is preliminary data.</text>
</comment>
<dbReference type="CDD" id="cd16295">
    <property type="entry name" value="TTHA0252-CPSF-like_MBL-fold"/>
    <property type="match status" value="1"/>
</dbReference>
<evidence type="ECO:0000259" key="3">
    <source>
        <dbReference type="SMART" id="SM01027"/>
    </source>
</evidence>
<dbReference type="SMART" id="SM01027">
    <property type="entry name" value="Beta-Casp"/>
    <property type="match status" value="1"/>
</dbReference>
<dbReference type="InterPro" id="IPR050698">
    <property type="entry name" value="MBL"/>
</dbReference>
<proteinExistence type="predicted"/>
<sequence>MEVSFLGGALEVGRSAILVSYKNTRVLLDYGVMLNDHPEFPLPVETRKLDAVILTHSHLDHSGAIPMLYISYAPKMYATSMTKQTAALLIQDFIKLSGYHLVFERREMEKMLSNTRTVFYREPFKVGDVEIELLDAGHVPGSAQVIVNGDKTLVYTGDFTTVKTRMLDGAETVVGDVDAVVIESTYAHEDHRTRQELENEFVKSCREVVEGGGVVLVPAFSVGRAQEILCILTAHGFKHPVWLDGMAKKTMELYLSDKRFVDGVDILEKANKKTRFVHGRRGRETALSEPGVIVAPAGMLKGGPAMYYAPYIAEDEKSAIFLSSFQIPGTPGEILLNKGVLVVDGSEKPANCKVKQFKFSSHAGRSQLHEYLKKIETNAKIFTIHGEPQQCGLLSSWASSQLGAWAVSPERGQTFKV</sequence>
<evidence type="ECO:0000259" key="2">
    <source>
        <dbReference type="SMART" id="SM00849"/>
    </source>
</evidence>
<dbReference type="InterPro" id="IPR022712">
    <property type="entry name" value="Beta_Casp"/>
</dbReference>
<dbReference type="Pfam" id="PF07521">
    <property type="entry name" value="RMMBL"/>
    <property type="match status" value="1"/>
</dbReference>
<name>A0A7C5LAU8_CALS0</name>